<dbReference type="KEGG" id="asn:102380975"/>
<dbReference type="PANTHER" id="PTHR24006:SF796">
    <property type="entry name" value="UBL CARBOXYL-TERMINAL HYDROLASE 18-RELATED"/>
    <property type="match status" value="1"/>
</dbReference>
<dbReference type="InParanoid" id="A0A1U8D8E1"/>
<evidence type="ECO:0000259" key="1">
    <source>
        <dbReference type="PROSITE" id="PS50235"/>
    </source>
</evidence>
<accession>A0A1U8D8E1</accession>
<dbReference type="GO" id="GO:0004843">
    <property type="term" value="F:cysteine-type deubiquitinase activity"/>
    <property type="evidence" value="ECO:0007669"/>
    <property type="project" value="InterPro"/>
</dbReference>
<keyword evidence="3" id="KW-0378">Hydrolase</keyword>
<dbReference type="RefSeq" id="XP_014373380.1">
    <property type="nucleotide sequence ID" value="XM_014517894.2"/>
</dbReference>
<dbReference type="CTD" id="11274"/>
<dbReference type="PROSITE" id="PS00973">
    <property type="entry name" value="USP_2"/>
    <property type="match status" value="1"/>
</dbReference>
<proteinExistence type="predicted"/>
<dbReference type="OrthoDB" id="292964at2759"/>
<dbReference type="Gene3D" id="3.90.70.10">
    <property type="entry name" value="Cysteine proteinases"/>
    <property type="match status" value="1"/>
</dbReference>
<dbReference type="InterPro" id="IPR018200">
    <property type="entry name" value="USP_CS"/>
</dbReference>
<reference evidence="3" key="1">
    <citation type="submission" date="2025-08" db="UniProtKB">
        <authorList>
            <consortium name="RefSeq"/>
        </authorList>
    </citation>
    <scope>IDENTIFICATION</scope>
</reference>
<dbReference type="Proteomes" id="UP000189705">
    <property type="component" value="Unplaced"/>
</dbReference>
<dbReference type="STRING" id="38654.A0A1U8D8E1"/>
<evidence type="ECO:0000313" key="3">
    <source>
        <dbReference type="RefSeq" id="XP_014373380.1"/>
    </source>
</evidence>
<dbReference type="GO" id="GO:0016579">
    <property type="term" value="P:protein deubiquitination"/>
    <property type="evidence" value="ECO:0007669"/>
    <property type="project" value="InterPro"/>
</dbReference>
<dbReference type="AlphaFoldDB" id="A0A1U8D8E1"/>
<sequence>MGQGTGRQTRSNKSELPVNLNMKAAAEVEKDTGKVMKNRDQKLISVYGVADLNNGAIGLYNIGLSCCLNSLLQVFFMNRHFTVILRRITVPFSSAEQRKNVPYQMLLLLEEMQRGKREAVYPLELSRCLSLHGVELFVQHDAAQLLLILWNLIKSQITNMDLVERLTALYTIWVQEYLVCQRCSFETNRDSHMITLPLPMFDSRSHLLRTLEDSLQCFFQPEQLTGNDMCFCEQCKQKTPCLQGTRLKHLPLALTLHLKRFYCKKSTRTQKISHSLPFPQSLNFNDILTQEQCHADAKDKVDWQYDLFAVVAHLGSANFGHYCAYTRSLIDHQWYCFNDSSVCQVSWDDIKCTYGNADLRWGETAYLLVYMKKNPQQPHP</sequence>
<dbReference type="InterPro" id="IPR038765">
    <property type="entry name" value="Papain-like_cys_pep_sf"/>
</dbReference>
<dbReference type="PROSITE" id="PS50235">
    <property type="entry name" value="USP_3"/>
    <property type="match status" value="1"/>
</dbReference>
<dbReference type="PANTHER" id="PTHR24006">
    <property type="entry name" value="UBIQUITIN CARBOXYL-TERMINAL HYDROLASE"/>
    <property type="match status" value="1"/>
</dbReference>
<dbReference type="GeneID" id="102380975"/>
<gene>
    <name evidence="3" type="primary">USP18</name>
</gene>
<organism evidence="2 3">
    <name type="scientific">Alligator sinensis</name>
    <name type="common">Chinese alligator</name>
    <dbReference type="NCBI Taxonomy" id="38654"/>
    <lineage>
        <taxon>Eukaryota</taxon>
        <taxon>Metazoa</taxon>
        <taxon>Chordata</taxon>
        <taxon>Craniata</taxon>
        <taxon>Vertebrata</taxon>
        <taxon>Euteleostomi</taxon>
        <taxon>Archelosauria</taxon>
        <taxon>Archosauria</taxon>
        <taxon>Crocodylia</taxon>
        <taxon>Alligatoridae</taxon>
        <taxon>Alligatorinae</taxon>
        <taxon>Alligator</taxon>
    </lineage>
</organism>
<dbReference type="Pfam" id="PF00443">
    <property type="entry name" value="UCH"/>
    <property type="match status" value="1"/>
</dbReference>
<name>A0A1U8D8E1_ALLSI</name>
<evidence type="ECO:0000313" key="2">
    <source>
        <dbReference type="Proteomes" id="UP000189705"/>
    </source>
</evidence>
<dbReference type="eggNOG" id="KOG1863">
    <property type="taxonomic scope" value="Eukaryota"/>
</dbReference>
<feature type="domain" description="USP" evidence="1">
    <location>
        <begin position="57"/>
        <end position="373"/>
    </location>
</feature>
<dbReference type="GO" id="GO:0005634">
    <property type="term" value="C:nucleus"/>
    <property type="evidence" value="ECO:0007669"/>
    <property type="project" value="TreeGrafter"/>
</dbReference>
<dbReference type="InterPro" id="IPR050164">
    <property type="entry name" value="Peptidase_C19"/>
</dbReference>
<dbReference type="SUPFAM" id="SSF54001">
    <property type="entry name" value="Cysteine proteinases"/>
    <property type="match status" value="1"/>
</dbReference>
<keyword evidence="2" id="KW-1185">Reference proteome</keyword>
<dbReference type="InterPro" id="IPR001394">
    <property type="entry name" value="Peptidase_C19_UCH"/>
</dbReference>
<protein>
    <submittedName>
        <fullName evidence="3">Ubl carboxyl-terminal hydrolase 18</fullName>
    </submittedName>
</protein>
<dbReference type="InterPro" id="IPR028889">
    <property type="entry name" value="USP"/>
</dbReference>
<dbReference type="GO" id="GO:0005829">
    <property type="term" value="C:cytosol"/>
    <property type="evidence" value="ECO:0007669"/>
    <property type="project" value="TreeGrafter"/>
</dbReference>